<reference evidence="2" key="1">
    <citation type="submission" date="2020-11" db="EMBL/GenBank/DDBJ databases">
        <title>Sequencing the genomes of 1000 actinobacteria strains.</title>
        <authorList>
            <person name="Klenk H.-P."/>
        </authorList>
    </citation>
    <scope>NUCLEOTIDE SEQUENCE</scope>
    <source>
        <strain evidence="2">DSM 45356</strain>
    </source>
</reference>
<keyword evidence="1" id="KW-0472">Membrane</keyword>
<dbReference type="AlphaFoldDB" id="A0A8J7GZW1"/>
<proteinExistence type="predicted"/>
<feature type="transmembrane region" description="Helical" evidence="1">
    <location>
        <begin position="88"/>
        <end position="108"/>
    </location>
</feature>
<dbReference type="InterPro" id="IPR013434">
    <property type="entry name" value="CHP02611"/>
</dbReference>
<keyword evidence="1" id="KW-1133">Transmembrane helix</keyword>
<dbReference type="NCBIfam" id="TIGR02611">
    <property type="entry name" value="TIGR02611 family protein"/>
    <property type="match status" value="1"/>
</dbReference>
<feature type="transmembrane region" description="Helical" evidence="1">
    <location>
        <begin position="20"/>
        <end position="39"/>
    </location>
</feature>
<dbReference type="InterPro" id="IPR019099">
    <property type="entry name" value="Uncharacterised_PGPGW_TM"/>
</dbReference>
<gene>
    <name evidence="2" type="ORF">IW245_007814</name>
</gene>
<dbReference type="RefSeq" id="WP_233472967.1">
    <property type="nucleotide sequence ID" value="NZ_BONS01000013.1"/>
</dbReference>
<accession>A0A8J7GZW1</accession>
<evidence type="ECO:0000256" key="1">
    <source>
        <dbReference type="SAM" id="Phobius"/>
    </source>
</evidence>
<dbReference type="Proteomes" id="UP000622552">
    <property type="component" value="Unassembled WGS sequence"/>
</dbReference>
<protein>
    <submittedName>
        <fullName evidence="2">Uncharacterized protein (TIGR02611 family)</fullName>
    </submittedName>
</protein>
<dbReference type="Pfam" id="PF09656">
    <property type="entry name" value="PGPGW"/>
    <property type="match status" value="1"/>
</dbReference>
<organism evidence="2 3">
    <name type="scientific">Longispora fulva</name>
    <dbReference type="NCBI Taxonomy" id="619741"/>
    <lineage>
        <taxon>Bacteria</taxon>
        <taxon>Bacillati</taxon>
        <taxon>Actinomycetota</taxon>
        <taxon>Actinomycetes</taxon>
        <taxon>Micromonosporales</taxon>
        <taxon>Micromonosporaceae</taxon>
        <taxon>Longispora</taxon>
    </lineage>
</organism>
<keyword evidence="3" id="KW-1185">Reference proteome</keyword>
<feature type="transmembrane region" description="Helical" evidence="1">
    <location>
        <begin position="45"/>
        <end position="67"/>
    </location>
</feature>
<comment type="caution">
    <text evidence="2">The sequence shown here is derived from an EMBL/GenBank/DDBJ whole genome shotgun (WGS) entry which is preliminary data.</text>
</comment>
<evidence type="ECO:0000313" key="3">
    <source>
        <dbReference type="Proteomes" id="UP000622552"/>
    </source>
</evidence>
<keyword evidence="1" id="KW-0812">Transmembrane</keyword>
<dbReference type="EMBL" id="JADOUF010000001">
    <property type="protein sequence ID" value="MBG6141620.1"/>
    <property type="molecule type" value="Genomic_DNA"/>
</dbReference>
<name>A0A8J7GZW1_9ACTN</name>
<evidence type="ECO:0000313" key="2">
    <source>
        <dbReference type="EMBL" id="MBG6141620.1"/>
    </source>
</evidence>
<sequence length="126" mass="14246">MEQRNWLDRIRDKPGGRIAVKITVTVVGVVVIIVGAVLIPLPGPGWLIVLAGLAILAIEFHWARRLLAFARRQLDRWTAWVKRQHPGIRFLIGAVGLVFVWAVVWASVKVSLGVDLWREAREWVRG</sequence>